<sequence>MTADPRSKSLRDLIRHHRDFIADPLLWVSRHLDLVGCRFEVADVDPGNAELPENLPEAQGHAEQLARNIFPVMKHRALVSMLAGKGRSFAKHHSHSLVGYFHYTDACPDPRRHPNIIGGSIYNKRLAQITPPERIKDPYFVCLLLALAQLQERKLSRPPAYTVCHPLIGLQSRLLVIHAADREYIYLYEAEITTELLSTLRNTSAASSNTEWPTIRRLKISFQPYKTFANWLIAALVSPIPQCPRNSLTLPDKVGQPVAKRSQDEESSRSPKVRRIL</sequence>
<organism evidence="2 3">
    <name type="scientific">Aspergillus bertholletiae</name>
    <dbReference type="NCBI Taxonomy" id="1226010"/>
    <lineage>
        <taxon>Eukaryota</taxon>
        <taxon>Fungi</taxon>
        <taxon>Dikarya</taxon>
        <taxon>Ascomycota</taxon>
        <taxon>Pezizomycotina</taxon>
        <taxon>Eurotiomycetes</taxon>
        <taxon>Eurotiomycetidae</taxon>
        <taxon>Eurotiales</taxon>
        <taxon>Aspergillaceae</taxon>
        <taxon>Aspergillus</taxon>
        <taxon>Aspergillus subgen. Circumdati</taxon>
    </lineage>
</organism>
<proteinExistence type="predicted"/>
<protein>
    <submittedName>
        <fullName evidence="2">Uncharacterized protein</fullName>
    </submittedName>
</protein>
<dbReference type="EMBL" id="ML736282">
    <property type="protein sequence ID" value="KAE8374540.1"/>
    <property type="molecule type" value="Genomic_DNA"/>
</dbReference>
<gene>
    <name evidence="2" type="ORF">BDV26DRAFT_284211</name>
</gene>
<dbReference type="AlphaFoldDB" id="A0A5N7B087"/>
<reference evidence="2 3" key="1">
    <citation type="submission" date="2019-04" db="EMBL/GenBank/DDBJ databases">
        <title>Friends and foes A comparative genomics studyof 23 Aspergillus species from section Flavi.</title>
        <authorList>
            <consortium name="DOE Joint Genome Institute"/>
            <person name="Kjaerbolling I."/>
            <person name="Vesth T."/>
            <person name="Frisvad J.C."/>
            <person name="Nybo J.L."/>
            <person name="Theobald S."/>
            <person name="Kildgaard S."/>
            <person name="Isbrandt T."/>
            <person name="Kuo A."/>
            <person name="Sato A."/>
            <person name="Lyhne E.K."/>
            <person name="Kogle M.E."/>
            <person name="Wiebenga A."/>
            <person name="Kun R.S."/>
            <person name="Lubbers R.J."/>
            <person name="Makela M.R."/>
            <person name="Barry K."/>
            <person name="Chovatia M."/>
            <person name="Clum A."/>
            <person name="Daum C."/>
            <person name="Haridas S."/>
            <person name="He G."/>
            <person name="LaButti K."/>
            <person name="Lipzen A."/>
            <person name="Mondo S."/>
            <person name="Riley R."/>
            <person name="Salamov A."/>
            <person name="Simmons B.A."/>
            <person name="Magnuson J.K."/>
            <person name="Henrissat B."/>
            <person name="Mortensen U.H."/>
            <person name="Larsen T.O."/>
            <person name="Devries R.P."/>
            <person name="Grigoriev I.V."/>
            <person name="Machida M."/>
            <person name="Baker S.E."/>
            <person name="Andersen M.R."/>
        </authorList>
    </citation>
    <scope>NUCLEOTIDE SEQUENCE [LARGE SCALE GENOMIC DNA]</scope>
    <source>
        <strain evidence="2 3">IBT 29228</strain>
    </source>
</reference>
<evidence type="ECO:0000313" key="2">
    <source>
        <dbReference type="EMBL" id="KAE8374540.1"/>
    </source>
</evidence>
<evidence type="ECO:0000256" key="1">
    <source>
        <dbReference type="SAM" id="MobiDB-lite"/>
    </source>
</evidence>
<name>A0A5N7B087_9EURO</name>
<dbReference type="Proteomes" id="UP000326198">
    <property type="component" value="Unassembled WGS sequence"/>
</dbReference>
<feature type="region of interest" description="Disordered" evidence="1">
    <location>
        <begin position="248"/>
        <end position="277"/>
    </location>
</feature>
<evidence type="ECO:0000313" key="3">
    <source>
        <dbReference type="Proteomes" id="UP000326198"/>
    </source>
</evidence>
<dbReference type="OrthoDB" id="5343483at2759"/>
<keyword evidence="3" id="KW-1185">Reference proteome</keyword>
<accession>A0A5N7B087</accession>